<name>A0A7J9L753_GOSSC</name>
<evidence type="ECO:0000313" key="2">
    <source>
        <dbReference type="Proteomes" id="UP000593576"/>
    </source>
</evidence>
<organism evidence="1 2">
    <name type="scientific">Gossypium schwendimanii</name>
    <name type="common">Cotton</name>
    <dbReference type="NCBI Taxonomy" id="34291"/>
    <lineage>
        <taxon>Eukaryota</taxon>
        <taxon>Viridiplantae</taxon>
        <taxon>Streptophyta</taxon>
        <taxon>Embryophyta</taxon>
        <taxon>Tracheophyta</taxon>
        <taxon>Spermatophyta</taxon>
        <taxon>Magnoliopsida</taxon>
        <taxon>eudicotyledons</taxon>
        <taxon>Gunneridae</taxon>
        <taxon>Pentapetalae</taxon>
        <taxon>rosids</taxon>
        <taxon>malvids</taxon>
        <taxon>Malvales</taxon>
        <taxon>Malvaceae</taxon>
        <taxon>Malvoideae</taxon>
        <taxon>Gossypium</taxon>
    </lineage>
</organism>
<comment type="caution">
    <text evidence="1">The sequence shown here is derived from an EMBL/GenBank/DDBJ whole genome shotgun (WGS) entry which is preliminary data.</text>
</comment>
<accession>A0A7J9L753</accession>
<protein>
    <submittedName>
        <fullName evidence="1">Uncharacterized protein</fullName>
    </submittedName>
</protein>
<dbReference type="Proteomes" id="UP000593576">
    <property type="component" value="Unassembled WGS sequence"/>
</dbReference>
<dbReference type="AlphaFoldDB" id="A0A7J9L753"/>
<evidence type="ECO:0000313" key="1">
    <source>
        <dbReference type="EMBL" id="MBA0854558.1"/>
    </source>
</evidence>
<keyword evidence="2" id="KW-1185">Reference proteome</keyword>
<sequence>MMVLISTAAAAVSPQDFIIKPSN</sequence>
<gene>
    <name evidence="1" type="ORF">Goshw_001684</name>
</gene>
<dbReference type="EMBL" id="JABFAF010000005">
    <property type="protein sequence ID" value="MBA0854558.1"/>
    <property type="molecule type" value="Genomic_DNA"/>
</dbReference>
<feature type="non-terminal residue" evidence="1">
    <location>
        <position position="23"/>
    </location>
</feature>
<proteinExistence type="predicted"/>
<reference evidence="1 2" key="1">
    <citation type="journal article" date="2019" name="Genome Biol. Evol.">
        <title>Insights into the evolution of the New World diploid cottons (Gossypium, subgenus Houzingenia) based on genome sequencing.</title>
        <authorList>
            <person name="Grover C.E."/>
            <person name="Arick M.A. 2nd"/>
            <person name="Thrash A."/>
            <person name="Conover J.L."/>
            <person name="Sanders W.S."/>
            <person name="Peterson D.G."/>
            <person name="Frelichowski J.E."/>
            <person name="Scheffler J.A."/>
            <person name="Scheffler B.E."/>
            <person name="Wendel J.F."/>
        </authorList>
    </citation>
    <scope>NUCLEOTIDE SEQUENCE [LARGE SCALE GENOMIC DNA]</scope>
    <source>
        <strain evidence="1">1</strain>
        <tissue evidence="1">Leaf</tissue>
    </source>
</reference>